<dbReference type="RefSeq" id="WP_380859523.1">
    <property type="nucleotide sequence ID" value="NZ_JBHSKM010000023.1"/>
</dbReference>
<dbReference type="EMBL" id="JBHSKM010000023">
    <property type="protein sequence ID" value="MFC5217840.1"/>
    <property type="molecule type" value="Genomic_DNA"/>
</dbReference>
<keyword evidence="2" id="KW-1185">Reference proteome</keyword>
<comment type="caution">
    <text evidence="1">The sequence shown here is derived from an EMBL/GenBank/DDBJ whole genome shotgun (WGS) entry which is preliminary data.</text>
</comment>
<sequence length="80" mass="8622">MASLREALGGVGVVLPSLCVDPVTGAGKEPYALVQLGRCNVRTAERLVAALRGEPMEPVPTNEELMARVRRANREGRLPR</sequence>
<proteinExistence type="predicted"/>
<name>A0ABW0CTP2_STRCD</name>
<gene>
    <name evidence="1" type="ORF">ACFPQ9_28805</name>
</gene>
<dbReference type="Proteomes" id="UP001596263">
    <property type="component" value="Unassembled WGS sequence"/>
</dbReference>
<evidence type="ECO:0008006" key="3">
    <source>
        <dbReference type="Google" id="ProtNLM"/>
    </source>
</evidence>
<evidence type="ECO:0000313" key="2">
    <source>
        <dbReference type="Proteomes" id="UP001596263"/>
    </source>
</evidence>
<protein>
    <recommendedName>
        <fullName evidence="3">Secreted protein</fullName>
    </recommendedName>
</protein>
<reference evidence="2" key="1">
    <citation type="journal article" date="2019" name="Int. J. Syst. Evol. Microbiol.">
        <title>The Global Catalogue of Microorganisms (GCM) 10K type strain sequencing project: providing services to taxonomists for standard genome sequencing and annotation.</title>
        <authorList>
            <consortium name="The Broad Institute Genomics Platform"/>
            <consortium name="The Broad Institute Genome Sequencing Center for Infectious Disease"/>
            <person name="Wu L."/>
            <person name="Ma J."/>
        </authorList>
    </citation>
    <scope>NUCLEOTIDE SEQUENCE [LARGE SCALE GENOMIC DNA]</scope>
    <source>
        <strain evidence="2">KCTC 42586</strain>
    </source>
</reference>
<evidence type="ECO:0000313" key="1">
    <source>
        <dbReference type="EMBL" id="MFC5217840.1"/>
    </source>
</evidence>
<accession>A0ABW0CTP2</accession>
<organism evidence="1 2">
    <name type="scientific">Streptomyces coerulescens</name>
    <dbReference type="NCBI Taxonomy" id="29304"/>
    <lineage>
        <taxon>Bacteria</taxon>
        <taxon>Bacillati</taxon>
        <taxon>Actinomycetota</taxon>
        <taxon>Actinomycetes</taxon>
        <taxon>Kitasatosporales</taxon>
        <taxon>Streptomycetaceae</taxon>
        <taxon>Streptomyces</taxon>
    </lineage>
</organism>